<dbReference type="GO" id="GO:0000103">
    <property type="term" value="P:sulfate assimilation"/>
    <property type="evidence" value="ECO:0007669"/>
    <property type="project" value="TreeGrafter"/>
</dbReference>
<dbReference type="Proteomes" id="UP000321580">
    <property type="component" value="Unassembled WGS sequence"/>
</dbReference>
<dbReference type="GO" id="GO:0005886">
    <property type="term" value="C:plasma membrane"/>
    <property type="evidence" value="ECO:0007669"/>
    <property type="project" value="TreeGrafter"/>
</dbReference>
<dbReference type="OrthoDB" id="9787566at2"/>
<dbReference type="PANTHER" id="PTHR37468:SF1">
    <property type="entry name" value="SULFATE TRANSPORTER CYSZ"/>
    <property type="match status" value="1"/>
</dbReference>
<dbReference type="EMBL" id="VOOR01000003">
    <property type="protein sequence ID" value="TXB68963.1"/>
    <property type="molecule type" value="Genomic_DNA"/>
</dbReference>
<protein>
    <submittedName>
        <fullName evidence="11">Coproporphyrinogen III oxidase</fullName>
    </submittedName>
</protein>
<comment type="caution">
    <text evidence="11">The sequence shown here is derived from an EMBL/GenBank/DDBJ whole genome shotgun (WGS) entry which is preliminary data.</text>
</comment>
<dbReference type="GO" id="GO:0019344">
    <property type="term" value="P:cysteine biosynthetic process"/>
    <property type="evidence" value="ECO:0007669"/>
    <property type="project" value="TreeGrafter"/>
</dbReference>
<dbReference type="PANTHER" id="PTHR37468">
    <property type="entry name" value="SULFATE TRANSPORTER CYSZ"/>
    <property type="match status" value="1"/>
</dbReference>
<feature type="transmembrane region" description="Helical" evidence="10">
    <location>
        <begin position="14"/>
        <end position="34"/>
    </location>
</feature>
<evidence type="ECO:0000256" key="3">
    <source>
        <dbReference type="ARBA" id="ARBA00022475"/>
    </source>
</evidence>
<keyword evidence="9 10" id="KW-0472">Membrane</keyword>
<comment type="subcellular location">
    <subcellularLocation>
        <location evidence="1">Membrane</location>
        <topology evidence="1">Multi-pass membrane protein</topology>
    </subcellularLocation>
</comment>
<gene>
    <name evidence="11" type="ORF">FRY97_02535</name>
</gene>
<evidence type="ECO:0000313" key="12">
    <source>
        <dbReference type="Proteomes" id="UP000321580"/>
    </source>
</evidence>
<dbReference type="Pfam" id="PF07264">
    <property type="entry name" value="EI24"/>
    <property type="match status" value="1"/>
</dbReference>
<name>A0A5C6S5R3_9BACT</name>
<keyword evidence="7 10" id="KW-1133">Transmembrane helix</keyword>
<feature type="transmembrane region" description="Helical" evidence="10">
    <location>
        <begin position="236"/>
        <end position="260"/>
    </location>
</feature>
<dbReference type="GO" id="GO:0009675">
    <property type="term" value="F:high-affinity sulfate:proton symporter activity"/>
    <property type="evidence" value="ECO:0007669"/>
    <property type="project" value="TreeGrafter"/>
</dbReference>
<dbReference type="InterPro" id="IPR050480">
    <property type="entry name" value="CysZ-like"/>
</dbReference>
<feature type="transmembrane region" description="Helical" evidence="10">
    <location>
        <begin position="46"/>
        <end position="71"/>
    </location>
</feature>
<evidence type="ECO:0000256" key="6">
    <source>
        <dbReference type="ARBA" id="ARBA00022692"/>
    </source>
</evidence>
<evidence type="ECO:0000256" key="4">
    <source>
        <dbReference type="ARBA" id="ARBA00022519"/>
    </source>
</evidence>
<evidence type="ECO:0000256" key="1">
    <source>
        <dbReference type="ARBA" id="ARBA00004141"/>
    </source>
</evidence>
<evidence type="ECO:0000256" key="8">
    <source>
        <dbReference type="ARBA" id="ARBA00023032"/>
    </source>
</evidence>
<evidence type="ECO:0000256" key="10">
    <source>
        <dbReference type="SAM" id="Phobius"/>
    </source>
</evidence>
<evidence type="ECO:0000256" key="9">
    <source>
        <dbReference type="ARBA" id="ARBA00023136"/>
    </source>
</evidence>
<sequence>MHALAGNLFYWPCFYQPIQLLVMIQGFLLGFTAYAKAARMVSRHGLWGYVLVPGLISLLLGSAILSGAWAISDDISGWAMALYPFEWGKGAIERIIQVFGGAMVIILGLLAFKHLVMAITSPVMSLLSEKVEKILRGGQPQSAAFSIRKALSDLARGLALALRNLLRELGYTALLLLLGLLLPFLSPAITLLIFMVQAYYAGFGNLDFTMERYFDVKGSVTFAKSNRGLCLGNGTAFLLLLFTGLGFLFALPLGTIAATIEGLKALDKQGSPS</sequence>
<evidence type="ECO:0000313" key="11">
    <source>
        <dbReference type="EMBL" id="TXB68963.1"/>
    </source>
</evidence>
<evidence type="ECO:0000256" key="2">
    <source>
        <dbReference type="ARBA" id="ARBA00022448"/>
    </source>
</evidence>
<proteinExistence type="predicted"/>
<reference evidence="11 12" key="1">
    <citation type="submission" date="2019-08" db="EMBL/GenBank/DDBJ databases">
        <title>Genome of Phaeodactylibacter luteus.</title>
        <authorList>
            <person name="Bowman J.P."/>
        </authorList>
    </citation>
    <scope>NUCLEOTIDE SEQUENCE [LARGE SCALE GENOMIC DNA]</scope>
    <source>
        <strain evidence="11 12">KCTC 42180</strain>
    </source>
</reference>
<keyword evidence="12" id="KW-1185">Reference proteome</keyword>
<feature type="transmembrane region" description="Helical" evidence="10">
    <location>
        <begin position="173"/>
        <end position="200"/>
    </location>
</feature>
<keyword evidence="2" id="KW-0813">Transport</keyword>
<feature type="transmembrane region" description="Helical" evidence="10">
    <location>
        <begin position="91"/>
        <end position="112"/>
    </location>
</feature>
<evidence type="ECO:0000256" key="7">
    <source>
        <dbReference type="ARBA" id="ARBA00022989"/>
    </source>
</evidence>
<keyword evidence="5" id="KW-0028">Amino-acid biosynthesis</keyword>
<dbReference type="AlphaFoldDB" id="A0A5C6S5R3"/>
<evidence type="ECO:0000256" key="5">
    <source>
        <dbReference type="ARBA" id="ARBA00022605"/>
    </source>
</evidence>
<keyword evidence="6 10" id="KW-0812">Transmembrane</keyword>
<keyword evidence="4" id="KW-0997">Cell inner membrane</keyword>
<dbReference type="InterPro" id="IPR059112">
    <property type="entry name" value="CysZ/EI24"/>
</dbReference>
<keyword evidence="8" id="KW-0764">Sulfate transport</keyword>
<keyword evidence="3" id="KW-1003">Cell membrane</keyword>
<accession>A0A5C6S5R3</accession>
<organism evidence="11 12">
    <name type="scientific">Phaeodactylibacter luteus</name>
    <dbReference type="NCBI Taxonomy" id="1564516"/>
    <lineage>
        <taxon>Bacteria</taxon>
        <taxon>Pseudomonadati</taxon>
        <taxon>Bacteroidota</taxon>
        <taxon>Saprospiria</taxon>
        <taxon>Saprospirales</taxon>
        <taxon>Haliscomenobacteraceae</taxon>
        <taxon>Phaeodactylibacter</taxon>
    </lineage>
</organism>